<dbReference type="Proteomes" id="UP001179952">
    <property type="component" value="Unassembled WGS sequence"/>
</dbReference>
<evidence type="ECO:0000256" key="1">
    <source>
        <dbReference type="ARBA" id="ARBA00007017"/>
    </source>
</evidence>
<evidence type="ECO:0000256" key="2">
    <source>
        <dbReference type="ARBA" id="ARBA00022705"/>
    </source>
</evidence>
<reference evidence="3" key="1">
    <citation type="journal article" date="2023" name="Nat. Commun.">
        <title>Diploid and tetraploid genomes of Acorus and the evolution of monocots.</title>
        <authorList>
            <person name="Ma L."/>
            <person name="Liu K.W."/>
            <person name="Li Z."/>
            <person name="Hsiao Y.Y."/>
            <person name="Qi Y."/>
            <person name="Fu T."/>
            <person name="Tang G.D."/>
            <person name="Zhang D."/>
            <person name="Sun W.H."/>
            <person name="Liu D.K."/>
            <person name="Li Y."/>
            <person name="Chen G.Z."/>
            <person name="Liu X.D."/>
            <person name="Liao X.Y."/>
            <person name="Jiang Y.T."/>
            <person name="Yu X."/>
            <person name="Hao Y."/>
            <person name="Huang J."/>
            <person name="Zhao X.W."/>
            <person name="Ke S."/>
            <person name="Chen Y.Y."/>
            <person name="Wu W.L."/>
            <person name="Hsu J.L."/>
            <person name="Lin Y.F."/>
            <person name="Huang M.D."/>
            <person name="Li C.Y."/>
            <person name="Huang L."/>
            <person name="Wang Z.W."/>
            <person name="Zhao X."/>
            <person name="Zhong W.Y."/>
            <person name="Peng D.H."/>
            <person name="Ahmad S."/>
            <person name="Lan S."/>
            <person name="Zhang J.S."/>
            <person name="Tsai W.C."/>
            <person name="Van de Peer Y."/>
            <person name="Liu Z.J."/>
        </authorList>
    </citation>
    <scope>NUCLEOTIDE SEQUENCE</scope>
    <source>
        <strain evidence="3">SCP</strain>
    </source>
</reference>
<comment type="caution">
    <text evidence="3">The sequence shown here is derived from an EMBL/GenBank/DDBJ whole genome shotgun (WGS) entry which is preliminary data.</text>
</comment>
<keyword evidence="4" id="KW-1185">Reference proteome</keyword>
<evidence type="ECO:0000313" key="4">
    <source>
        <dbReference type="Proteomes" id="UP001179952"/>
    </source>
</evidence>
<dbReference type="GO" id="GO:0006260">
    <property type="term" value="P:DNA replication"/>
    <property type="evidence" value="ECO:0007669"/>
    <property type="project" value="UniProtKB-KW"/>
</dbReference>
<dbReference type="GO" id="GO:0000775">
    <property type="term" value="C:chromosome, centromeric region"/>
    <property type="evidence" value="ECO:0007669"/>
    <property type="project" value="TreeGrafter"/>
</dbReference>
<reference evidence="3" key="2">
    <citation type="submission" date="2023-06" db="EMBL/GenBank/DDBJ databases">
        <authorList>
            <person name="Ma L."/>
            <person name="Liu K.-W."/>
            <person name="Li Z."/>
            <person name="Hsiao Y.-Y."/>
            <person name="Qi Y."/>
            <person name="Fu T."/>
            <person name="Tang G."/>
            <person name="Zhang D."/>
            <person name="Sun W.-H."/>
            <person name="Liu D.-K."/>
            <person name="Li Y."/>
            <person name="Chen G.-Z."/>
            <person name="Liu X.-D."/>
            <person name="Liao X.-Y."/>
            <person name="Jiang Y.-T."/>
            <person name="Yu X."/>
            <person name="Hao Y."/>
            <person name="Huang J."/>
            <person name="Zhao X.-W."/>
            <person name="Ke S."/>
            <person name="Chen Y.-Y."/>
            <person name="Wu W.-L."/>
            <person name="Hsu J.-L."/>
            <person name="Lin Y.-F."/>
            <person name="Huang M.-D."/>
            <person name="Li C.-Y."/>
            <person name="Huang L."/>
            <person name="Wang Z.-W."/>
            <person name="Zhao X."/>
            <person name="Zhong W.-Y."/>
            <person name="Peng D.-H."/>
            <person name="Ahmad S."/>
            <person name="Lan S."/>
            <person name="Zhang J.-S."/>
            <person name="Tsai W.-C."/>
            <person name="Van De Peer Y."/>
            <person name="Liu Z.-J."/>
        </authorList>
    </citation>
    <scope>NUCLEOTIDE SEQUENCE</scope>
    <source>
        <strain evidence="3">SCP</strain>
        <tissue evidence="3">Leaves</tissue>
    </source>
</reference>
<dbReference type="PANTHER" id="PTHR13395">
    <property type="entry name" value="SISTER CHROMATID COHESION PROTEIN DCC1-RELATED"/>
    <property type="match status" value="1"/>
</dbReference>
<proteinExistence type="inferred from homology"/>
<name>A0AAV9B2L1_ACOGR</name>
<protein>
    <recommendedName>
        <fullName evidence="5">Sister chromatid cohesion protein DCC1</fullName>
    </recommendedName>
</protein>
<evidence type="ECO:0000313" key="3">
    <source>
        <dbReference type="EMBL" id="KAK1270638.1"/>
    </source>
</evidence>
<dbReference type="AlphaFoldDB" id="A0AAV9B2L1"/>
<sequence length="301" mass="33980">MRGQPDEEAVLCTDSKTYSIKFVGTSNSMLLVPPGDPVPDEGAPTVAASIVKVAPGNMELVEVAPRLDKLRSLLSERPYVPDNEEEVGVQSEAGLYSWEDLVECVQASDGELMDELRALSAIEIRGHWRIVDERVMDEILNVLIHNSVLFEWALDSLKEDEVITVLEADGFSRILVSHCLGMYARRIDENIWGIDEKRVCLHFASKALKGGKMKLEQFMDKWARSVPSGMQVELEMLEGEVLLERVGVETWIRAFSVSSLPSIPATRFAALFKERPKWEWKDLQPYIRYHLGLLVFTSLFV</sequence>
<dbReference type="EMBL" id="JAUJYN010000005">
    <property type="protein sequence ID" value="KAK1270638.1"/>
    <property type="molecule type" value="Genomic_DNA"/>
</dbReference>
<dbReference type="GO" id="GO:0031390">
    <property type="term" value="C:Ctf18 RFC-like complex"/>
    <property type="evidence" value="ECO:0007669"/>
    <property type="project" value="InterPro"/>
</dbReference>
<dbReference type="GO" id="GO:0000785">
    <property type="term" value="C:chromatin"/>
    <property type="evidence" value="ECO:0007669"/>
    <property type="project" value="TreeGrafter"/>
</dbReference>
<comment type="similarity">
    <text evidence="1">Belongs to the DCC1 family.</text>
</comment>
<dbReference type="Pfam" id="PF09724">
    <property type="entry name" value="Dcc1"/>
    <property type="match status" value="1"/>
</dbReference>
<dbReference type="PANTHER" id="PTHR13395:SF6">
    <property type="entry name" value="SISTER CHROMATID COHESION PROTEIN DCC1"/>
    <property type="match status" value="1"/>
</dbReference>
<dbReference type="InterPro" id="IPR019128">
    <property type="entry name" value="Dcc1"/>
</dbReference>
<evidence type="ECO:0008006" key="5">
    <source>
        <dbReference type="Google" id="ProtNLM"/>
    </source>
</evidence>
<accession>A0AAV9B2L1</accession>
<gene>
    <name evidence="3" type="ORF">QJS04_geneDACA006164</name>
</gene>
<organism evidence="3 4">
    <name type="scientific">Acorus gramineus</name>
    <name type="common">Dwarf sweet flag</name>
    <dbReference type="NCBI Taxonomy" id="55184"/>
    <lineage>
        <taxon>Eukaryota</taxon>
        <taxon>Viridiplantae</taxon>
        <taxon>Streptophyta</taxon>
        <taxon>Embryophyta</taxon>
        <taxon>Tracheophyta</taxon>
        <taxon>Spermatophyta</taxon>
        <taxon>Magnoliopsida</taxon>
        <taxon>Liliopsida</taxon>
        <taxon>Acoraceae</taxon>
        <taxon>Acorus</taxon>
    </lineage>
</organism>
<keyword evidence="2" id="KW-0235">DNA replication</keyword>
<dbReference type="GO" id="GO:0034088">
    <property type="term" value="P:maintenance of mitotic sister chromatid cohesion"/>
    <property type="evidence" value="ECO:0007669"/>
    <property type="project" value="TreeGrafter"/>
</dbReference>